<dbReference type="GO" id="GO:0000502">
    <property type="term" value="C:proteasome complex"/>
    <property type="evidence" value="ECO:0007669"/>
    <property type="project" value="UniProtKB-KW"/>
</dbReference>
<keyword evidence="2" id="KW-0647">Proteasome</keyword>
<dbReference type="Proteomes" id="UP000240830">
    <property type="component" value="Unassembled WGS sequence"/>
</dbReference>
<comment type="caution">
    <text evidence="2">The sequence shown here is derived from an EMBL/GenBank/DDBJ whole genome shotgun (WGS) entry which is preliminary data.</text>
</comment>
<reference evidence="2 3" key="1">
    <citation type="submission" date="2016-10" db="EMBL/GenBank/DDBJ databases">
        <title>The genome of Paramicrosporidium saccamoebae is the missing link in understanding Cryptomycota and Microsporidia evolution.</title>
        <authorList>
            <person name="Quandt C.A."/>
            <person name="Beaudet D."/>
            <person name="Corsaro D."/>
            <person name="Michel R."/>
            <person name="Corradi N."/>
            <person name="James T."/>
        </authorList>
    </citation>
    <scope>NUCLEOTIDE SEQUENCE [LARGE SCALE GENOMIC DNA]</scope>
    <source>
        <strain evidence="2 3">KSL3</strain>
    </source>
</reference>
<dbReference type="InterPro" id="IPR040815">
    <property type="entry name" value="Nas2_N"/>
</dbReference>
<dbReference type="EMBL" id="MTSL01000172">
    <property type="protein sequence ID" value="PJF17492.1"/>
    <property type="molecule type" value="Genomic_DNA"/>
</dbReference>
<keyword evidence="3" id="KW-1185">Reference proteome</keyword>
<gene>
    <name evidence="2" type="ORF">PSACC_02693</name>
</gene>
<sequence>MGPGMDRTLVDSEGFPLPNIDLYTVKELRGATRSMSTLRWPQFVGMMTDYRQLMAHIEAALPAALNSGGFEAKRQPFLRIETVTPNSPAHNAVTLHPYSHLGTNSGRPCIVNRGHHKGHFYNNGQGC</sequence>
<protein>
    <submittedName>
        <fullName evidence="2">26S proteasome non-ATPase regulatory subunit 9</fullName>
    </submittedName>
</protein>
<evidence type="ECO:0000313" key="2">
    <source>
        <dbReference type="EMBL" id="PJF17492.1"/>
    </source>
</evidence>
<dbReference type="AlphaFoldDB" id="A0A2H9TIB1"/>
<organism evidence="2 3">
    <name type="scientific">Paramicrosporidium saccamoebae</name>
    <dbReference type="NCBI Taxonomy" id="1246581"/>
    <lineage>
        <taxon>Eukaryota</taxon>
        <taxon>Fungi</taxon>
        <taxon>Fungi incertae sedis</taxon>
        <taxon>Cryptomycota</taxon>
        <taxon>Cryptomycota incertae sedis</taxon>
        <taxon>Paramicrosporidium</taxon>
    </lineage>
</organism>
<dbReference type="Pfam" id="PF18265">
    <property type="entry name" value="Nas2_N"/>
    <property type="match status" value="1"/>
</dbReference>
<evidence type="ECO:0000259" key="1">
    <source>
        <dbReference type="Pfam" id="PF18265"/>
    </source>
</evidence>
<accession>A0A2H9TIB1</accession>
<dbReference type="OrthoDB" id="72325at2759"/>
<name>A0A2H9TIB1_9FUNG</name>
<feature type="domain" description="Nas2 N-terminal" evidence="1">
    <location>
        <begin position="2"/>
        <end position="62"/>
    </location>
</feature>
<dbReference type="Gene3D" id="6.10.140.1710">
    <property type="match status" value="1"/>
</dbReference>
<evidence type="ECO:0000313" key="3">
    <source>
        <dbReference type="Proteomes" id="UP000240830"/>
    </source>
</evidence>
<proteinExistence type="predicted"/>